<dbReference type="AlphaFoldDB" id="A0A6B0U8C8"/>
<feature type="chain" id="PRO_5025587781" evidence="1">
    <location>
        <begin position="22"/>
        <end position="104"/>
    </location>
</feature>
<reference evidence="2" key="1">
    <citation type="submission" date="2019-12" db="EMBL/GenBank/DDBJ databases">
        <title>An insight into the sialome of adult female Ixodes ricinus ticks feeding for 6 days.</title>
        <authorList>
            <person name="Perner J."/>
            <person name="Ribeiro J.M.C."/>
        </authorList>
    </citation>
    <scope>NUCLEOTIDE SEQUENCE</scope>
    <source>
        <strain evidence="2">Semi-engorged</strain>
        <tissue evidence="2">Salivary glands</tissue>
    </source>
</reference>
<protein>
    <submittedName>
        <fullName evidence="2">Putative secreted protein</fullName>
    </submittedName>
</protein>
<proteinExistence type="predicted"/>
<evidence type="ECO:0000256" key="1">
    <source>
        <dbReference type="SAM" id="SignalP"/>
    </source>
</evidence>
<keyword evidence="1" id="KW-0732">Signal</keyword>
<feature type="signal peptide" evidence="1">
    <location>
        <begin position="1"/>
        <end position="21"/>
    </location>
</feature>
<evidence type="ECO:0000313" key="2">
    <source>
        <dbReference type="EMBL" id="MXU88832.1"/>
    </source>
</evidence>
<sequence>MYLWQSVKFVLTYIFLRISFCTPLWSQTCCHFLRIHHKRTECTYCSHSHSRTLEFVLCMVPGPFLRNTPHSTLSFSLRCRVERQRSSRKSNASLTVTSLPVTSK</sequence>
<dbReference type="EMBL" id="GIFC01006749">
    <property type="protein sequence ID" value="MXU88832.1"/>
    <property type="molecule type" value="Transcribed_RNA"/>
</dbReference>
<name>A0A6B0U8C8_IXORI</name>
<accession>A0A6B0U8C8</accession>
<organism evidence="2">
    <name type="scientific">Ixodes ricinus</name>
    <name type="common">Common tick</name>
    <name type="synonym">Acarus ricinus</name>
    <dbReference type="NCBI Taxonomy" id="34613"/>
    <lineage>
        <taxon>Eukaryota</taxon>
        <taxon>Metazoa</taxon>
        <taxon>Ecdysozoa</taxon>
        <taxon>Arthropoda</taxon>
        <taxon>Chelicerata</taxon>
        <taxon>Arachnida</taxon>
        <taxon>Acari</taxon>
        <taxon>Parasitiformes</taxon>
        <taxon>Ixodida</taxon>
        <taxon>Ixodoidea</taxon>
        <taxon>Ixodidae</taxon>
        <taxon>Ixodinae</taxon>
        <taxon>Ixodes</taxon>
    </lineage>
</organism>